<dbReference type="SMART" id="SM00387">
    <property type="entry name" value="HATPase_c"/>
    <property type="match status" value="1"/>
</dbReference>
<dbReference type="RefSeq" id="WP_284307559.1">
    <property type="nucleotide sequence ID" value="NZ_BSPB01000011.1"/>
</dbReference>
<dbReference type="CDD" id="cd00082">
    <property type="entry name" value="HisKA"/>
    <property type="match status" value="1"/>
</dbReference>
<evidence type="ECO:0000256" key="3">
    <source>
        <dbReference type="ARBA" id="ARBA00022553"/>
    </source>
</evidence>
<evidence type="ECO:0000256" key="6">
    <source>
        <dbReference type="ARBA" id="ARBA00022777"/>
    </source>
</evidence>
<keyword evidence="7" id="KW-0067">ATP-binding</keyword>
<dbReference type="InterPro" id="IPR003594">
    <property type="entry name" value="HATPase_dom"/>
</dbReference>
<name>A0ABQ6C8A3_9BURK</name>
<sequence length="559" mass="62091">MTPVTPTLPPHMAREALDEVGRPGLEFPWQLVLENTIVGVGYMQDRKFMWANARMAEIFGYLPGEMAGMAVRHLYASVEDYEDVGQLMARAQPDAFVTHERAMACKDGSLIWCRISGRFIHPGEPASPSVWVVQDLSDKKEAENALRRMNQRLELTVERRTTNLRRTNEALKAEIERGRQLQETAVASREKYRTLFRHMPLGVLVIDAEGAISEFNRTLQSYLGAANKARVAELFHDPTRVVQPDGQTLSLFALLAQHRSIRAPHVERFEFAWAAPSGKRREISVIGAPLTSAGQGTVFTFADVTEQARRREREHEQQQALAHAARLSLMGQMASALAHELGQPLNACQSYLSGLRHRMAPELARRPEAEAALHKAMDHLEQAGQIIRNVRGFVTRQPVGFDPVDLVGLIEQTRALLELPVRSSGTRIDVVVEGFEPGRAVVARCNPVEIQQVLVNLLMNAMDAMEAIPRAQRVIGLRLHPGARSMLCVDVSDQGPGVASDMAAQIFEPYVTSKPSGLGMGLMISRTILEAHGGSIKLVRSRSPGAVFRFTLPEWRSHQ</sequence>
<dbReference type="SUPFAM" id="SSF55785">
    <property type="entry name" value="PYP-like sensor domain (PAS domain)"/>
    <property type="match status" value="2"/>
</dbReference>
<keyword evidence="8" id="KW-0902">Two-component regulatory system</keyword>
<dbReference type="SMART" id="SM00388">
    <property type="entry name" value="HisKA"/>
    <property type="match status" value="1"/>
</dbReference>
<evidence type="ECO:0000259" key="11">
    <source>
        <dbReference type="PROSITE" id="PS50113"/>
    </source>
</evidence>
<keyword evidence="5" id="KW-0547">Nucleotide-binding</keyword>
<dbReference type="Gene3D" id="3.30.450.20">
    <property type="entry name" value="PAS domain"/>
    <property type="match status" value="2"/>
</dbReference>
<gene>
    <name evidence="12" type="ORF">GCM10007935_18580</name>
</gene>
<dbReference type="PROSITE" id="PS50113">
    <property type="entry name" value="PAC"/>
    <property type="match status" value="1"/>
</dbReference>
<dbReference type="Pfam" id="PF13426">
    <property type="entry name" value="PAS_9"/>
    <property type="match status" value="1"/>
</dbReference>
<dbReference type="Gene3D" id="1.10.287.130">
    <property type="match status" value="1"/>
</dbReference>
<dbReference type="Gene3D" id="3.30.565.10">
    <property type="entry name" value="Histidine kinase-like ATPase, C-terminal domain"/>
    <property type="match status" value="1"/>
</dbReference>
<dbReference type="Proteomes" id="UP001156903">
    <property type="component" value="Unassembled WGS sequence"/>
</dbReference>
<dbReference type="PANTHER" id="PTHR43065">
    <property type="entry name" value="SENSOR HISTIDINE KINASE"/>
    <property type="match status" value="1"/>
</dbReference>
<dbReference type="PROSITE" id="PS50109">
    <property type="entry name" value="HIS_KIN"/>
    <property type="match status" value="1"/>
</dbReference>
<evidence type="ECO:0000259" key="9">
    <source>
        <dbReference type="PROSITE" id="PS50109"/>
    </source>
</evidence>
<dbReference type="Pfam" id="PF02518">
    <property type="entry name" value="HATPase_c"/>
    <property type="match status" value="1"/>
</dbReference>
<comment type="caution">
    <text evidence="12">The sequence shown here is derived from an EMBL/GenBank/DDBJ whole genome shotgun (WGS) entry which is preliminary data.</text>
</comment>
<dbReference type="InterPro" id="IPR003661">
    <property type="entry name" value="HisK_dim/P_dom"/>
</dbReference>
<organism evidence="12 13">
    <name type="scientific">Hydrogenophaga electricum</name>
    <dbReference type="NCBI Taxonomy" id="1230953"/>
    <lineage>
        <taxon>Bacteria</taxon>
        <taxon>Pseudomonadati</taxon>
        <taxon>Pseudomonadota</taxon>
        <taxon>Betaproteobacteria</taxon>
        <taxon>Burkholderiales</taxon>
        <taxon>Comamonadaceae</taxon>
        <taxon>Hydrogenophaga</taxon>
    </lineage>
</organism>
<dbReference type="CDD" id="cd00130">
    <property type="entry name" value="PAS"/>
    <property type="match status" value="1"/>
</dbReference>
<dbReference type="SMART" id="SM00091">
    <property type="entry name" value="PAS"/>
    <property type="match status" value="2"/>
</dbReference>
<keyword evidence="6" id="KW-0418">Kinase</keyword>
<dbReference type="InterPro" id="IPR000014">
    <property type="entry name" value="PAS"/>
</dbReference>
<keyword evidence="13" id="KW-1185">Reference proteome</keyword>
<dbReference type="InterPro" id="IPR005467">
    <property type="entry name" value="His_kinase_dom"/>
</dbReference>
<dbReference type="PRINTS" id="PR00344">
    <property type="entry name" value="BCTRLSENSOR"/>
</dbReference>
<evidence type="ECO:0000256" key="4">
    <source>
        <dbReference type="ARBA" id="ARBA00022679"/>
    </source>
</evidence>
<dbReference type="Pfam" id="PF00512">
    <property type="entry name" value="HisKA"/>
    <property type="match status" value="1"/>
</dbReference>
<evidence type="ECO:0000256" key="1">
    <source>
        <dbReference type="ARBA" id="ARBA00000085"/>
    </source>
</evidence>
<evidence type="ECO:0000313" key="12">
    <source>
        <dbReference type="EMBL" id="GLS14427.1"/>
    </source>
</evidence>
<proteinExistence type="predicted"/>
<evidence type="ECO:0000256" key="5">
    <source>
        <dbReference type="ARBA" id="ARBA00022741"/>
    </source>
</evidence>
<dbReference type="InterPro" id="IPR035965">
    <property type="entry name" value="PAS-like_dom_sf"/>
</dbReference>
<comment type="catalytic activity">
    <reaction evidence="1">
        <text>ATP + protein L-histidine = ADP + protein N-phospho-L-histidine.</text>
        <dbReference type="EC" id="2.7.13.3"/>
    </reaction>
</comment>
<evidence type="ECO:0000256" key="8">
    <source>
        <dbReference type="ARBA" id="ARBA00023012"/>
    </source>
</evidence>
<feature type="domain" description="PAC" evidence="11">
    <location>
        <begin position="97"/>
        <end position="148"/>
    </location>
</feature>
<dbReference type="InterPro" id="IPR036097">
    <property type="entry name" value="HisK_dim/P_sf"/>
</dbReference>
<dbReference type="InterPro" id="IPR036890">
    <property type="entry name" value="HATPase_C_sf"/>
</dbReference>
<reference evidence="13" key="1">
    <citation type="journal article" date="2019" name="Int. J. Syst. Evol. Microbiol.">
        <title>The Global Catalogue of Microorganisms (GCM) 10K type strain sequencing project: providing services to taxonomists for standard genome sequencing and annotation.</title>
        <authorList>
            <consortium name="The Broad Institute Genomics Platform"/>
            <consortium name="The Broad Institute Genome Sequencing Center for Infectious Disease"/>
            <person name="Wu L."/>
            <person name="Ma J."/>
        </authorList>
    </citation>
    <scope>NUCLEOTIDE SEQUENCE [LARGE SCALE GENOMIC DNA]</scope>
    <source>
        <strain evidence="13">NBRC 109341</strain>
    </source>
</reference>
<dbReference type="SUPFAM" id="SSF47384">
    <property type="entry name" value="Homodimeric domain of signal transducing histidine kinase"/>
    <property type="match status" value="1"/>
</dbReference>
<accession>A0ABQ6C8A3</accession>
<evidence type="ECO:0000256" key="2">
    <source>
        <dbReference type="ARBA" id="ARBA00012438"/>
    </source>
</evidence>
<dbReference type="InterPro" id="IPR000700">
    <property type="entry name" value="PAS-assoc_C"/>
</dbReference>
<dbReference type="EC" id="2.7.13.3" evidence="2"/>
<dbReference type="SUPFAM" id="SSF55874">
    <property type="entry name" value="ATPase domain of HSP90 chaperone/DNA topoisomerase II/histidine kinase"/>
    <property type="match status" value="1"/>
</dbReference>
<keyword evidence="4" id="KW-0808">Transferase</keyword>
<dbReference type="NCBIfam" id="TIGR00229">
    <property type="entry name" value="sensory_box"/>
    <property type="match status" value="2"/>
</dbReference>
<evidence type="ECO:0000256" key="7">
    <source>
        <dbReference type="ARBA" id="ARBA00022840"/>
    </source>
</evidence>
<feature type="domain" description="PAS" evidence="10">
    <location>
        <begin position="188"/>
        <end position="224"/>
    </location>
</feature>
<evidence type="ECO:0000259" key="10">
    <source>
        <dbReference type="PROSITE" id="PS50112"/>
    </source>
</evidence>
<keyword evidence="3" id="KW-0597">Phosphoprotein</keyword>
<protein>
    <recommendedName>
        <fullName evidence="2">histidine kinase</fullName>
        <ecNumber evidence="2">2.7.13.3</ecNumber>
    </recommendedName>
</protein>
<feature type="domain" description="Histidine kinase" evidence="9">
    <location>
        <begin position="336"/>
        <end position="556"/>
    </location>
</feature>
<dbReference type="EMBL" id="BSPB01000011">
    <property type="protein sequence ID" value="GLS14427.1"/>
    <property type="molecule type" value="Genomic_DNA"/>
</dbReference>
<dbReference type="InterPro" id="IPR004358">
    <property type="entry name" value="Sig_transdc_His_kin-like_C"/>
</dbReference>
<evidence type="ECO:0000313" key="13">
    <source>
        <dbReference type="Proteomes" id="UP001156903"/>
    </source>
</evidence>
<dbReference type="PANTHER" id="PTHR43065:SF10">
    <property type="entry name" value="PEROXIDE STRESS-ACTIVATED HISTIDINE KINASE MAK3"/>
    <property type="match status" value="1"/>
</dbReference>
<dbReference type="Pfam" id="PF13188">
    <property type="entry name" value="PAS_8"/>
    <property type="match status" value="1"/>
</dbReference>
<dbReference type="PROSITE" id="PS50112">
    <property type="entry name" value="PAS"/>
    <property type="match status" value="1"/>
</dbReference>